<keyword evidence="3" id="KW-0175">Coiled coil</keyword>
<dbReference type="Gene3D" id="3.40.50.2000">
    <property type="entry name" value="Glycogen Phosphorylase B"/>
    <property type="match status" value="2"/>
</dbReference>
<evidence type="ECO:0000256" key="2">
    <source>
        <dbReference type="ARBA" id="ARBA00022679"/>
    </source>
</evidence>
<proteinExistence type="inferred from homology"/>
<comment type="similarity">
    <text evidence="1">Belongs to the UDP-glycosyltransferase family.</text>
</comment>
<dbReference type="Pfam" id="PF00201">
    <property type="entry name" value="UDPGT"/>
    <property type="match status" value="1"/>
</dbReference>
<feature type="coiled-coil region" evidence="3">
    <location>
        <begin position="489"/>
        <end position="523"/>
    </location>
</feature>
<evidence type="ECO:0008006" key="6">
    <source>
        <dbReference type="Google" id="ProtNLM"/>
    </source>
</evidence>
<comment type="caution">
    <text evidence="4">The sequence shown here is derived from an EMBL/GenBank/DDBJ whole genome shotgun (WGS) entry which is preliminary data.</text>
</comment>
<evidence type="ECO:0000313" key="4">
    <source>
        <dbReference type="EMBL" id="KAL3509553.1"/>
    </source>
</evidence>
<dbReference type="CDD" id="cd03784">
    <property type="entry name" value="GT1_Gtf-like"/>
    <property type="match status" value="1"/>
</dbReference>
<protein>
    <recommendedName>
        <fullName evidence="6">Glycosyltransferase</fullName>
    </recommendedName>
</protein>
<keyword evidence="2" id="KW-0808">Transferase</keyword>
<dbReference type="AlphaFoldDB" id="A0ABD2YVJ2"/>
<evidence type="ECO:0000256" key="1">
    <source>
        <dbReference type="ARBA" id="ARBA00009995"/>
    </source>
</evidence>
<dbReference type="SUPFAM" id="SSF53756">
    <property type="entry name" value="UDP-Glycosyltransferase/glycogen phosphorylase"/>
    <property type="match status" value="1"/>
</dbReference>
<name>A0ABD2YVJ2_9GENT</name>
<dbReference type="PANTHER" id="PTHR48048">
    <property type="entry name" value="GLYCOSYLTRANSFERASE"/>
    <property type="match status" value="1"/>
</dbReference>
<dbReference type="InterPro" id="IPR050481">
    <property type="entry name" value="UDP-glycosyltransf_plant"/>
</dbReference>
<dbReference type="Proteomes" id="UP001630127">
    <property type="component" value="Unassembled WGS sequence"/>
</dbReference>
<gene>
    <name evidence="4" type="ORF">ACH5RR_028954</name>
</gene>
<dbReference type="GO" id="GO:0016740">
    <property type="term" value="F:transferase activity"/>
    <property type="evidence" value="ECO:0007669"/>
    <property type="project" value="UniProtKB-KW"/>
</dbReference>
<evidence type="ECO:0000256" key="3">
    <source>
        <dbReference type="SAM" id="Coils"/>
    </source>
</evidence>
<sequence length="548" mass="62055">MNPVHTRIFDMPPTVPYHYIIPLVPSSEFSDPFPSVSLLRNTSLYPLKYFSFIYFYLSRFLFSPMEKIELVMIIAPLMGHLPSSLELAKLMLQRNSQLSITFLIMKAPFDPKGTAKIQSLIAACNIDRLQFHHLPTPEDFSQWKCQHRGGFITQLIDSQKPHVRETLSKLKGLSGIIVDMINTTMIDVADDVGVPSYLLFNPGAAFLGLLFHFQNLEDKHGLHIYDLVNKETELVVPSFDNPVPTSVLPVLTTRKEVWLDRFLKCTRDYRRVKGILVNSFANLETYAIDSFSINSSSYGESGLPPIYPVGPILNWSEIQGKSSNEYSEMMNWLDSQPKSSVVFLCFGSMGSFKLDQVKEIADAVERSGYRFLWVLRERPPKSGEFADDFENHGLVLPEGFLDRTASIGRVVGWVPQVAVLSHPAVGGFVYHSGWNSSLESLWHGVPMATWPLHAEQQLNAFELVKELGISVEITLEYFEANENQAIVSAEKVEKAIRELMDSENEVRKRVKELSKKCRLALEEGGSSYLSLENFMQTFGCNFLKYPNS</sequence>
<reference evidence="4 5" key="1">
    <citation type="submission" date="2024-11" db="EMBL/GenBank/DDBJ databases">
        <title>A near-complete genome assembly of Cinchona calisaya.</title>
        <authorList>
            <person name="Lian D.C."/>
            <person name="Zhao X.W."/>
            <person name="Wei L."/>
        </authorList>
    </citation>
    <scope>NUCLEOTIDE SEQUENCE [LARGE SCALE GENOMIC DNA]</scope>
    <source>
        <tissue evidence="4">Nenye</tissue>
    </source>
</reference>
<accession>A0ABD2YVJ2</accession>
<evidence type="ECO:0000313" key="5">
    <source>
        <dbReference type="Proteomes" id="UP001630127"/>
    </source>
</evidence>
<organism evidence="4 5">
    <name type="scientific">Cinchona calisaya</name>
    <dbReference type="NCBI Taxonomy" id="153742"/>
    <lineage>
        <taxon>Eukaryota</taxon>
        <taxon>Viridiplantae</taxon>
        <taxon>Streptophyta</taxon>
        <taxon>Embryophyta</taxon>
        <taxon>Tracheophyta</taxon>
        <taxon>Spermatophyta</taxon>
        <taxon>Magnoliopsida</taxon>
        <taxon>eudicotyledons</taxon>
        <taxon>Gunneridae</taxon>
        <taxon>Pentapetalae</taxon>
        <taxon>asterids</taxon>
        <taxon>lamiids</taxon>
        <taxon>Gentianales</taxon>
        <taxon>Rubiaceae</taxon>
        <taxon>Cinchonoideae</taxon>
        <taxon>Cinchoneae</taxon>
        <taxon>Cinchona</taxon>
    </lineage>
</organism>
<dbReference type="InterPro" id="IPR002213">
    <property type="entry name" value="UDP_glucos_trans"/>
</dbReference>
<dbReference type="EMBL" id="JBJUIK010000012">
    <property type="protein sequence ID" value="KAL3509553.1"/>
    <property type="molecule type" value="Genomic_DNA"/>
</dbReference>
<keyword evidence="5" id="KW-1185">Reference proteome</keyword>
<dbReference type="PANTHER" id="PTHR48048:SF45">
    <property type="entry name" value="GLYCOSYLTRANSFERASE"/>
    <property type="match status" value="1"/>
</dbReference>
<dbReference type="FunFam" id="3.40.50.2000:FF:000056">
    <property type="entry name" value="Glycosyltransferase"/>
    <property type="match status" value="1"/>
</dbReference>